<keyword evidence="1" id="KW-0812">Transmembrane</keyword>
<accession>A0A2A9EWW8</accession>
<dbReference type="Pfam" id="PF06197">
    <property type="entry name" value="DUF998"/>
    <property type="match status" value="1"/>
</dbReference>
<feature type="transmembrane region" description="Helical" evidence="1">
    <location>
        <begin position="66"/>
        <end position="86"/>
    </location>
</feature>
<evidence type="ECO:0000313" key="3">
    <source>
        <dbReference type="Proteomes" id="UP000224130"/>
    </source>
</evidence>
<keyword evidence="1" id="KW-0472">Membrane</keyword>
<dbReference type="RefSeq" id="WP_098463438.1">
    <property type="nucleotide sequence ID" value="NZ_PDJJ01000001.1"/>
</dbReference>
<dbReference type="EMBL" id="PDJJ01000001">
    <property type="protein sequence ID" value="PFG43011.1"/>
    <property type="molecule type" value="Genomic_DNA"/>
</dbReference>
<feature type="transmembrane region" description="Helical" evidence="1">
    <location>
        <begin position="163"/>
        <end position="180"/>
    </location>
</feature>
<feature type="transmembrane region" description="Helical" evidence="1">
    <location>
        <begin position="98"/>
        <end position="115"/>
    </location>
</feature>
<reference evidence="2 3" key="1">
    <citation type="submission" date="2017-10" db="EMBL/GenBank/DDBJ databases">
        <title>Sequencing the genomes of 1000 actinobacteria strains.</title>
        <authorList>
            <person name="Klenk H.-P."/>
        </authorList>
    </citation>
    <scope>NUCLEOTIDE SEQUENCE [LARGE SCALE GENOMIC DNA]</scope>
    <source>
        <strain evidence="2 3">DSM 21863</strain>
    </source>
</reference>
<feature type="transmembrane region" description="Helical" evidence="1">
    <location>
        <begin position="24"/>
        <end position="46"/>
    </location>
</feature>
<dbReference type="AlphaFoldDB" id="A0A2A9EWW8"/>
<organism evidence="2 3">
    <name type="scientific">Isoptericola jiangsuensis</name>
    <dbReference type="NCBI Taxonomy" id="548579"/>
    <lineage>
        <taxon>Bacteria</taxon>
        <taxon>Bacillati</taxon>
        <taxon>Actinomycetota</taxon>
        <taxon>Actinomycetes</taxon>
        <taxon>Micrococcales</taxon>
        <taxon>Promicromonosporaceae</taxon>
        <taxon>Isoptericola</taxon>
    </lineage>
</organism>
<comment type="caution">
    <text evidence="2">The sequence shown here is derived from an EMBL/GenBank/DDBJ whole genome shotgun (WGS) entry which is preliminary data.</text>
</comment>
<protein>
    <submittedName>
        <fullName evidence="2">Uncharacterized protein DUF998</fullName>
    </submittedName>
</protein>
<evidence type="ECO:0000256" key="1">
    <source>
        <dbReference type="SAM" id="Phobius"/>
    </source>
</evidence>
<dbReference type="Proteomes" id="UP000224130">
    <property type="component" value="Unassembled WGS sequence"/>
</dbReference>
<sequence length="217" mass="21944">MDETSRDAAQAPTFDTAAAVTRSLLGWGVVAGPLYLGVGLALALTRDGFDLAEHQLSLLMLGDGGWMQRANLALSGVLVLVAAVGVRRAADARRTRAAAWMVGVMAVGLLGSAAFPPDPMAGFPPGAAETTTVGGTLHLVLGLVTFGAAGAAALTFPARWSTLVGVVILAGFLGGAVLATSAAGVALLWVAVVASYAWLAAASVVLYRRVPHPDGTR</sequence>
<keyword evidence="1" id="KW-1133">Transmembrane helix</keyword>
<feature type="transmembrane region" description="Helical" evidence="1">
    <location>
        <begin position="186"/>
        <end position="207"/>
    </location>
</feature>
<evidence type="ECO:0000313" key="2">
    <source>
        <dbReference type="EMBL" id="PFG43011.1"/>
    </source>
</evidence>
<gene>
    <name evidence="2" type="ORF">ATJ88_1688</name>
</gene>
<dbReference type="OrthoDB" id="8159487at2"/>
<feature type="transmembrane region" description="Helical" evidence="1">
    <location>
        <begin position="135"/>
        <end position="156"/>
    </location>
</feature>
<proteinExistence type="predicted"/>
<keyword evidence="3" id="KW-1185">Reference proteome</keyword>
<name>A0A2A9EWW8_9MICO</name>
<dbReference type="InterPro" id="IPR009339">
    <property type="entry name" value="DUF998"/>
</dbReference>